<protein>
    <submittedName>
        <fullName evidence="2">Putative ATP-dependent helicase</fullName>
    </submittedName>
</protein>
<keyword evidence="2" id="KW-0067">ATP-binding</keyword>
<dbReference type="eggNOG" id="COG0553">
    <property type="taxonomic scope" value="Bacteria"/>
</dbReference>
<reference evidence="2 3" key="1">
    <citation type="submission" date="2006-02" db="EMBL/GenBank/DDBJ databases">
        <authorList>
            <person name="Waterbury J."/>
            <person name="Ferriera S."/>
            <person name="Johnson J."/>
            <person name="Kravitz S."/>
            <person name="Halpern A."/>
            <person name="Remington K."/>
            <person name="Beeson K."/>
            <person name="Tran B."/>
            <person name="Rogers Y.-H."/>
            <person name="Friedman R."/>
            <person name="Venter J.C."/>
        </authorList>
    </citation>
    <scope>NUCLEOTIDE SEQUENCE [LARGE SCALE GENOMIC DNA]</scope>
    <source>
        <strain evidence="2 3">Nb-231</strain>
    </source>
</reference>
<dbReference type="Proteomes" id="UP000003374">
    <property type="component" value="Unassembled WGS sequence"/>
</dbReference>
<keyword evidence="2" id="KW-0378">Hydrolase</keyword>
<gene>
    <name evidence="2" type="ORF">NB231_14323</name>
</gene>
<name>A4BL15_9GAMM</name>
<dbReference type="AlphaFoldDB" id="A4BL15"/>
<evidence type="ECO:0000313" key="2">
    <source>
        <dbReference type="EMBL" id="EAR23003.1"/>
    </source>
</evidence>
<keyword evidence="3" id="KW-1185">Reference proteome</keyword>
<dbReference type="STRING" id="314278.NB231_14323"/>
<dbReference type="HOGENOM" id="CLU_1141633_0_0_6"/>
<proteinExistence type="predicted"/>
<sequence>MLDPTAIANPADYTQHDYRDKSLVIRRFKKDVRDQLQGNFPERQIEVVKTQATAAEEEAYARLMDVSFHNLDGRGQGVGQLFRTTLEKALFPSPAACLSTVRNRMARLRKRLEKERDGERQTTLVEDLDTLQGLEVELQAITPEQFSKYQLLRRQLCDGLGWAPMDPNDRLVLFTESLVTLDFLAKRLPDDLKLNTATSSSRRTRPESAPRSAASGRKRAPPGPRCTTSGRCTRSWNGSPTAC</sequence>
<feature type="region of interest" description="Disordered" evidence="1">
    <location>
        <begin position="195"/>
        <end position="243"/>
    </location>
</feature>
<dbReference type="EMBL" id="AAOF01000001">
    <property type="protein sequence ID" value="EAR23003.1"/>
    <property type="molecule type" value="Genomic_DNA"/>
</dbReference>
<feature type="compositionally biased region" description="Polar residues" evidence="1">
    <location>
        <begin position="226"/>
        <end position="243"/>
    </location>
</feature>
<keyword evidence="2" id="KW-0347">Helicase</keyword>
<accession>A4BL15</accession>
<organism evidence="2 3">
    <name type="scientific">Nitrococcus mobilis Nb-231</name>
    <dbReference type="NCBI Taxonomy" id="314278"/>
    <lineage>
        <taxon>Bacteria</taxon>
        <taxon>Pseudomonadati</taxon>
        <taxon>Pseudomonadota</taxon>
        <taxon>Gammaproteobacteria</taxon>
        <taxon>Chromatiales</taxon>
        <taxon>Ectothiorhodospiraceae</taxon>
        <taxon>Nitrococcus</taxon>
    </lineage>
</organism>
<keyword evidence="2" id="KW-0547">Nucleotide-binding</keyword>
<evidence type="ECO:0000256" key="1">
    <source>
        <dbReference type="SAM" id="MobiDB-lite"/>
    </source>
</evidence>
<comment type="caution">
    <text evidence="2">The sequence shown here is derived from an EMBL/GenBank/DDBJ whole genome shotgun (WGS) entry which is preliminary data.</text>
</comment>
<dbReference type="GO" id="GO:0004386">
    <property type="term" value="F:helicase activity"/>
    <property type="evidence" value="ECO:0007669"/>
    <property type="project" value="UniProtKB-KW"/>
</dbReference>
<evidence type="ECO:0000313" key="3">
    <source>
        <dbReference type="Proteomes" id="UP000003374"/>
    </source>
</evidence>